<dbReference type="SUPFAM" id="SSF53686">
    <property type="entry name" value="Tryptophan synthase beta subunit-like PLP-dependent enzymes"/>
    <property type="match status" value="1"/>
</dbReference>
<dbReference type="Proteomes" id="UP000271087">
    <property type="component" value="Unassembled WGS sequence"/>
</dbReference>
<dbReference type="InterPro" id="IPR050214">
    <property type="entry name" value="Cys_Synth/Cystath_Beta-Synth"/>
</dbReference>
<gene>
    <name evidence="2" type="ORF">NOO_LOCUS7933</name>
</gene>
<dbReference type="Gene3D" id="3.40.50.1100">
    <property type="match status" value="1"/>
</dbReference>
<sequence length="111" mass="12727">SLGYQNVDFIFKNESASRTGSLKHRYSWALMMWALVDGKINENTTVYEASSGNTAASEAFMCHLIGVKFIAIVEYGTYNCPWEKEFVSRSKPYSFKDWPNFVDGVYKRQSN</sequence>
<dbReference type="InterPro" id="IPR001926">
    <property type="entry name" value="TrpB-like_PALP"/>
</dbReference>
<protein>
    <submittedName>
        <fullName evidence="4">PALP domain-containing protein</fullName>
    </submittedName>
</protein>
<proteinExistence type="predicted"/>
<dbReference type="Pfam" id="PF00291">
    <property type="entry name" value="PALP"/>
    <property type="match status" value="1"/>
</dbReference>
<accession>A0A182EIK3</accession>
<dbReference type="OrthoDB" id="5856158at2759"/>
<dbReference type="STRING" id="42157.A0A182EIK3"/>
<evidence type="ECO:0000313" key="3">
    <source>
        <dbReference type="Proteomes" id="UP000271087"/>
    </source>
</evidence>
<dbReference type="GO" id="GO:0019344">
    <property type="term" value="P:cysteine biosynthetic process"/>
    <property type="evidence" value="ECO:0007669"/>
    <property type="project" value="UniProtKB-ARBA"/>
</dbReference>
<organism evidence="4">
    <name type="scientific">Onchocerca ochengi</name>
    <name type="common">Filarial nematode worm</name>
    <dbReference type="NCBI Taxonomy" id="42157"/>
    <lineage>
        <taxon>Eukaryota</taxon>
        <taxon>Metazoa</taxon>
        <taxon>Ecdysozoa</taxon>
        <taxon>Nematoda</taxon>
        <taxon>Chromadorea</taxon>
        <taxon>Rhabditida</taxon>
        <taxon>Spirurina</taxon>
        <taxon>Spiruromorpha</taxon>
        <taxon>Filarioidea</taxon>
        <taxon>Onchocercidae</taxon>
        <taxon>Onchocerca</taxon>
    </lineage>
</organism>
<evidence type="ECO:0000259" key="1">
    <source>
        <dbReference type="Pfam" id="PF00291"/>
    </source>
</evidence>
<dbReference type="EMBL" id="UYRW01003054">
    <property type="protein sequence ID" value="VDK87753.1"/>
    <property type="molecule type" value="Genomic_DNA"/>
</dbReference>
<reference evidence="4" key="1">
    <citation type="submission" date="2016-06" db="UniProtKB">
        <authorList>
            <consortium name="WormBaseParasite"/>
        </authorList>
    </citation>
    <scope>IDENTIFICATION</scope>
</reference>
<evidence type="ECO:0000313" key="2">
    <source>
        <dbReference type="EMBL" id="VDK87753.1"/>
    </source>
</evidence>
<name>A0A182EIK3_ONCOC</name>
<evidence type="ECO:0000313" key="4">
    <source>
        <dbReference type="WBParaSite" id="nOo.2.0.1.t07933-RA"/>
    </source>
</evidence>
<dbReference type="PANTHER" id="PTHR10314">
    <property type="entry name" value="CYSTATHIONINE BETA-SYNTHASE"/>
    <property type="match status" value="1"/>
</dbReference>
<dbReference type="AlphaFoldDB" id="A0A182EIK3"/>
<dbReference type="InterPro" id="IPR036052">
    <property type="entry name" value="TrpB-like_PALP_sf"/>
</dbReference>
<keyword evidence="3" id="KW-1185">Reference proteome</keyword>
<dbReference type="WBParaSite" id="nOo.2.0.1.t07933-RA">
    <property type="protein sequence ID" value="nOo.2.0.1.t07933-RA"/>
    <property type="gene ID" value="nOo.2.0.1.g07933"/>
</dbReference>
<reference evidence="2 3" key="2">
    <citation type="submission" date="2018-08" db="EMBL/GenBank/DDBJ databases">
        <authorList>
            <person name="Laetsch R D."/>
            <person name="Stevens L."/>
            <person name="Kumar S."/>
            <person name="Blaxter L. M."/>
        </authorList>
    </citation>
    <scope>NUCLEOTIDE SEQUENCE [LARGE SCALE GENOMIC DNA]</scope>
</reference>
<feature type="domain" description="Tryptophan synthase beta chain-like PALP" evidence="1">
    <location>
        <begin position="6"/>
        <end position="77"/>
    </location>
</feature>